<protein>
    <recommendedName>
        <fullName evidence="4">Protein HRI1</fullName>
    </recommendedName>
</protein>
<sequence length="274" mass="30108">MTASRLSTRISLRWPPEPPFENTDTLVLSVGNWYVDLRVDPATQAIDWAIAGERLQVLNSNDVLFTHELDSRNTFGVADCGSFSALPNGDDLEVGVMPRVDLPGEPVREYEEVWRKLLFRRCDEGESKGLSFVLERGTDGVELAEGEEREVIRTFVGAICGTYVVLRQTQVLLRPAGEMKTVIKRGGEVSARREDFVRGIGYQVKYALGPGVGSLPARSDIEGSALDGSPSPGERVVVCGEEYVIRSFEDLGPDSERYLGLSTDEPIDSLASSH</sequence>
<name>A0ABR4HWH2_9EURO</name>
<reference evidence="8 9" key="1">
    <citation type="submission" date="2024-07" db="EMBL/GenBank/DDBJ databases">
        <title>Section-level genome sequencing and comparative genomics of Aspergillus sections Usti and Cavernicolus.</title>
        <authorList>
            <consortium name="Lawrence Berkeley National Laboratory"/>
            <person name="Nybo J.L."/>
            <person name="Vesth T.C."/>
            <person name="Theobald S."/>
            <person name="Frisvad J.C."/>
            <person name="Larsen T.O."/>
            <person name="Kjaerboelling I."/>
            <person name="Rothschild-Mancinelli K."/>
            <person name="Lyhne E.K."/>
            <person name="Kogle M.E."/>
            <person name="Barry K."/>
            <person name="Clum A."/>
            <person name="Na H."/>
            <person name="Ledsgaard L."/>
            <person name="Lin J."/>
            <person name="Lipzen A."/>
            <person name="Kuo A."/>
            <person name="Riley R."/>
            <person name="Mondo S."/>
            <person name="LaButti K."/>
            <person name="Haridas S."/>
            <person name="Pangalinan J."/>
            <person name="Salamov A.A."/>
            <person name="Simmons B.A."/>
            <person name="Magnuson J.K."/>
            <person name="Chen J."/>
            <person name="Drula E."/>
            <person name="Henrissat B."/>
            <person name="Wiebenga A."/>
            <person name="Lubbers R.J."/>
            <person name="Gomes A.C."/>
            <person name="Makela M.R."/>
            <person name="Stajich J."/>
            <person name="Grigoriev I.V."/>
            <person name="Mortensen U.H."/>
            <person name="De vries R.P."/>
            <person name="Baker S.E."/>
            <person name="Andersen M.R."/>
        </authorList>
    </citation>
    <scope>NUCLEOTIDE SEQUENCE [LARGE SCALE GENOMIC DNA]</scope>
    <source>
        <strain evidence="8 9">CBS 600.67</strain>
    </source>
</reference>
<evidence type="ECO:0000256" key="5">
    <source>
        <dbReference type="ARBA" id="ARBA00022490"/>
    </source>
</evidence>
<gene>
    <name evidence="8" type="ORF">BDW59DRAFT_164883</name>
</gene>
<feature type="region of interest" description="Disordered" evidence="7">
    <location>
        <begin position="253"/>
        <end position="274"/>
    </location>
</feature>
<keyword evidence="6" id="KW-0539">Nucleus</keyword>
<dbReference type="EMBL" id="JBFXLS010000074">
    <property type="protein sequence ID" value="KAL2819849.1"/>
    <property type="molecule type" value="Genomic_DNA"/>
</dbReference>
<keyword evidence="5" id="KW-0963">Cytoplasm</keyword>
<dbReference type="Pfam" id="PF16815">
    <property type="entry name" value="HRI1"/>
    <property type="match status" value="1"/>
</dbReference>
<organism evidence="8 9">
    <name type="scientific">Aspergillus cavernicola</name>
    <dbReference type="NCBI Taxonomy" id="176166"/>
    <lineage>
        <taxon>Eukaryota</taxon>
        <taxon>Fungi</taxon>
        <taxon>Dikarya</taxon>
        <taxon>Ascomycota</taxon>
        <taxon>Pezizomycotina</taxon>
        <taxon>Eurotiomycetes</taxon>
        <taxon>Eurotiomycetidae</taxon>
        <taxon>Eurotiales</taxon>
        <taxon>Aspergillaceae</taxon>
        <taxon>Aspergillus</taxon>
        <taxon>Aspergillus subgen. Nidulantes</taxon>
    </lineage>
</organism>
<comment type="subcellular location">
    <subcellularLocation>
        <location evidence="2">Cytoplasm</location>
    </subcellularLocation>
    <subcellularLocation>
        <location evidence="1">Nucleus</location>
    </subcellularLocation>
</comment>
<evidence type="ECO:0000256" key="1">
    <source>
        <dbReference type="ARBA" id="ARBA00004123"/>
    </source>
</evidence>
<proteinExistence type="inferred from homology"/>
<dbReference type="CDD" id="cd11692">
    <property type="entry name" value="HRI1_N_like"/>
    <property type="match status" value="1"/>
</dbReference>
<dbReference type="InterPro" id="IPR038744">
    <property type="entry name" value="Hri1_N"/>
</dbReference>
<evidence type="ECO:0000256" key="4">
    <source>
        <dbReference type="ARBA" id="ARBA00017063"/>
    </source>
</evidence>
<dbReference type="InterPro" id="IPR031818">
    <property type="entry name" value="Hri1"/>
</dbReference>
<evidence type="ECO:0000256" key="7">
    <source>
        <dbReference type="SAM" id="MobiDB-lite"/>
    </source>
</evidence>
<dbReference type="Proteomes" id="UP001610335">
    <property type="component" value="Unassembled WGS sequence"/>
</dbReference>
<evidence type="ECO:0000256" key="6">
    <source>
        <dbReference type="ARBA" id="ARBA00023242"/>
    </source>
</evidence>
<comment type="caution">
    <text evidence="8">The sequence shown here is derived from an EMBL/GenBank/DDBJ whole genome shotgun (WGS) entry which is preliminary data.</text>
</comment>
<keyword evidence="9" id="KW-1185">Reference proteome</keyword>
<evidence type="ECO:0000256" key="2">
    <source>
        <dbReference type="ARBA" id="ARBA00004496"/>
    </source>
</evidence>
<evidence type="ECO:0000313" key="9">
    <source>
        <dbReference type="Proteomes" id="UP001610335"/>
    </source>
</evidence>
<evidence type="ECO:0000313" key="8">
    <source>
        <dbReference type="EMBL" id="KAL2819849.1"/>
    </source>
</evidence>
<comment type="similarity">
    <text evidence="3">Belongs to the HRI1 family.</text>
</comment>
<accession>A0ABR4HWH2</accession>
<evidence type="ECO:0000256" key="3">
    <source>
        <dbReference type="ARBA" id="ARBA00005229"/>
    </source>
</evidence>
<dbReference type="Gene3D" id="2.40.128.320">
    <property type="entry name" value="Protein HRI1, N-terminal domain"/>
    <property type="match status" value="1"/>
</dbReference>
<dbReference type="InterPro" id="IPR043047">
    <property type="entry name" value="Hri1_N_sf"/>
</dbReference>